<feature type="region of interest" description="Disordered" evidence="1">
    <location>
        <begin position="890"/>
        <end position="939"/>
    </location>
</feature>
<feature type="compositionally biased region" description="Low complexity" evidence="1">
    <location>
        <begin position="908"/>
        <end position="918"/>
    </location>
</feature>
<feature type="compositionally biased region" description="Basic and acidic residues" evidence="1">
    <location>
        <begin position="1033"/>
        <end position="1056"/>
    </location>
</feature>
<feature type="compositionally biased region" description="Basic residues" evidence="1">
    <location>
        <begin position="285"/>
        <end position="294"/>
    </location>
</feature>
<accession>A0AAV4HFK8</accession>
<feature type="compositionally biased region" description="Polar residues" evidence="1">
    <location>
        <begin position="251"/>
        <end position="265"/>
    </location>
</feature>
<evidence type="ECO:0008006" key="4">
    <source>
        <dbReference type="Google" id="ProtNLM"/>
    </source>
</evidence>
<keyword evidence="3" id="KW-1185">Reference proteome</keyword>
<feature type="region of interest" description="Disordered" evidence="1">
    <location>
        <begin position="1002"/>
        <end position="1056"/>
    </location>
</feature>
<feature type="compositionally biased region" description="Polar residues" evidence="1">
    <location>
        <begin position="923"/>
        <end position="934"/>
    </location>
</feature>
<dbReference type="Proteomes" id="UP000762676">
    <property type="component" value="Unassembled WGS sequence"/>
</dbReference>
<comment type="caution">
    <text evidence="2">The sequence shown here is derived from an EMBL/GenBank/DDBJ whole genome shotgun (WGS) entry which is preliminary data.</text>
</comment>
<gene>
    <name evidence="2" type="ORF">ElyMa_002714900</name>
</gene>
<organism evidence="2 3">
    <name type="scientific">Elysia marginata</name>
    <dbReference type="NCBI Taxonomy" id="1093978"/>
    <lineage>
        <taxon>Eukaryota</taxon>
        <taxon>Metazoa</taxon>
        <taxon>Spiralia</taxon>
        <taxon>Lophotrochozoa</taxon>
        <taxon>Mollusca</taxon>
        <taxon>Gastropoda</taxon>
        <taxon>Heterobranchia</taxon>
        <taxon>Euthyneura</taxon>
        <taxon>Panpulmonata</taxon>
        <taxon>Sacoglossa</taxon>
        <taxon>Placobranchoidea</taxon>
        <taxon>Plakobranchidae</taxon>
        <taxon>Elysia</taxon>
    </lineage>
</organism>
<dbReference type="EMBL" id="BMAT01005576">
    <property type="protein sequence ID" value="GFR96205.1"/>
    <property type="molecule type" value="Genomic_DNA"/>
</dbReference>
<feature type="region of interest" description="Disordered" evidence="1">
    <location>
        <begin position="231"/>
        <end position="302"/>
    </location>
</feature>
<dbReference type="AlphaFoldDB" id="A0AAV4HFK8"/>
<evidence type="ECO:0000256" key="1">
    <source>
        <dbReference type="SAM" id="MobiDB-lite"/>
    </source>
</evidence>
<feature type="compositionally biased region" description="Gly residues" evidence="1">
    <location>
        <begin position="236"/>
        <end position="246"/>
    </location>
</feature>
<feature type="compositionally biased region" description="Polar residues" evidence="1">
    <location>
        <begin position="890"/>
        <end position="900"/>
    </location>
</feature>
<sequence>MFKHTCGESDTLTPEPDKPVKRPRMSSLDPAHYIVLFDLIRLTRPRIIEVCKEKKGKEKKVVSQTYSMIVHKLVCGEPWPEATVTTCQSQNLTEVLLDLNIDCSVSALDSFTSSIASMSFTDCNKSTIVCDTLIDAIITDTENDRKTLDKTSDSCDHDLSSWSNTQDVQDLTFSTDFSCDLLVDESDYNCLNSDLAQNLLAGLFELTELPEIDQSTLDQVFLAPPQKEARCIQQRRGGGGQGGGSTGAAASFSTCPSSHSLSPTEPSVFPKMNIHHPPTIPSLPYHHHHHHHHQMLPPSSSAFLSNRQYFPGDMRDVTPASLTPPSACSFGKDSLMDMHSYSISMDGSSESSGIGNLTNLCMSRVGPPNMPSKCIKAYSKTLLGPTGKLNIQALPRTAQKGSSCFPTIQSGGRQSPYCSRQQEQHLMPSHMLQGSSTAGLKSGKGRSHHFVPAKFNPQTYSVKASSTISPASSCSRFYPQHAGLGSSSPLITSLAPLRNVKYQGQVSTKLYSSSPCAVMPYRPRLQLAESSNMEASSFCNRRSTYNVPITTTLNSFATARAQEGNIQHIKVCLPTQALKIPIAKLRGTKKSTYIKGKLKNVGLPPPGPESVGNISCMAQQGSKTSGVLAKVLSFQVKSETVCAGADFRSPIITEVSYASPKLSSTTSTFIGTMRPMTSQLDCCRTDKNGFRNSKKVQLVSVDSRSGYSRSMGSTHTAVIVSPVSAHKRSSGRQYLYSSASSAMGTFRTTASLNSNSSVVSTSTFNSTSDNLTSLHLNPTLHNPRYLPKTIVNDAKSKCSRYPPVCVRNERSLAMKPNPLSTQEDEDEIDGSQFVVVGTRTTCLPIPRQRNKVFSSMETQAHQEREKAIESSLSQCLSTAANAHQLYNQDTQEALQSSDSCNTDDKQSKTSSSISPDSTRFNDPCSSKSVSTSGKTMGHETLYSEETSPFLSQMSVKIMQETLLEDVIPRNCQNEIESSCQTDDNLKALGLENMDNAGETFQGAHKVDNVGQTTLDPFKGLSDGESEAKSTSQRKGDSEAKDSCIDKSSQDRQVCED</sequence>
<feature type="region of interest" description="Disordered" evidence="1">
    <location>
        <begin position="1"/>
        <end position="25"/>
    </location>
</feature>
<protein>
    <recommendedName>
        <fullName evidence="4">Tantalus-like domain-containing protein</fullName>
    </recommendedName>
</protein>
<evidence type="ECO:0000313" key="2">
    <source>
        <dbReference type="EMBL" id="GFR96205.1"/>
    </source>
</evidence>
<name>A0AAV4HFK8_9GAST</name>
<proteinExistence type="predicted"/>
<reference evidence="2 3" key="1">
    <citation type="journal article" date="2021" name="Elife">
        <title>Chloroplast acquisition without the gene transfer in kleptoplastic sea slugs, Plakobranchus ocellatus.</title>
        <authorList>
            <person name="Maeda T."/>
            <person name="Takahashi S."/>
            <person name="Yoshida T."/>
            <person name="Shimamura S."/>
            <person name="Takaki Y."/>
            <person name="Nagai Y."/>
            <person name="Toyoda A."/>
            <person name="Suzuki Y."/>
            <person name="Arimoto A."/>
            <person name="Ishii H."/>
            <person name="Satoh N."/>
            <person name="Nishiyama T."/>
            <person name="Hasebe M."/>
            <person name="Maruyama T."/>
            <person name="Minagawa J."/>
            <person name="Obokata J."/>
            <person name="Shigenobu S."/>
        </authorList>
    </citation>
    <scope>NUCLEOTIDE SEQUENCE [LARGE SCALE GENOMIC DNA]</scope>
</reference>
<evidence type="ECO:0000313" key="3">
    <source>
        <dbReference type="Proteomes" id="UP000762676"/>
    </source>
</evidence>